<comment type="caution">
    <text evidence="1">The sequence shown here is derived from an EMBL/GenBank/DDBJ whole genome shotgun (WGS) entry which is preliminary data.</text>
</comment>
<keyword evidence="2" id="KW-1185">Reference proteome</keyword>
<reference evidence="1 2" key="1">
    <citation type="submission" date="2023-07" db="EMBL/GenBank/DDBJ databases">
        <title>Bacillus lucianemedeirus sp. nov, a new species isolated from an immunobiological production facility.</title>
        <authorList>
            <person name="Costa L.V."/>
            <person name="Miranda R.V.S.L."/>
            <person name="Brandao M.L.L."/>
            <person name="Reis C.M.F."/>
            <person name="Frazao A.M."/>
            <person name="Cruz F.V."/>
            <person name="Baio P.V.P."/>
            <person name="Veras J.F.C."/>
            <person name="Ramos J.N."/>
            <person name="Vieira V."/>
        </authorList>
    </citation>
    <scope>NUCLEOTIDE SEQUENCE [LARGE SCALE GENOMIC DNA]</scope>
    <source>
        <strain evidence="1 2">B190/17</strain>
    </source>
</reference>
<gene>
    <name evidence="1" type="ORF">QYG89_11170</name>
</gene>
<proteinExistence type="predicted"/>
<dbReference type="EMBL" id="JAUIYO010000008">
    <property type="protein sequence ID" value="MFK2826225.1"/>
    <property type="molecule type" value="Genomic_DNA"/>
</dbReference>
<organism evidence="1 2">
    <name type="scientific">Bacillus lumedeiriae</name>
    <dbReference type="NCBI Taxonomy" id="3058829"/>
    <lineage>
        <taxon>Bacteria</taxon>
        <taxon>Bacillati</taxon>
        <taxon>Bacillota</taxon>
        <taxon>Bacilli</taxon>
        <taxon>Bacillales</taxon>
        <taxon>Bacillaceae</taxon>
        <taxon>Bacillus</taxon>
    </lineage>
</organism>
<dbReference type="Proteomes" id="UP001619911">
    <property type="component" value="Unassembled WGS sequence"/>
</dbReference>
<evidence type="ECO:0000313" key="1">
    <source>
        <dbReference type="EMBL" id="MFK2826225.1"/>
    </source>
</evidence>
<accession>A0ABW8IB55</accession>
<name>A0ABW8IB55_9BACI</name>
<sequence length="44" mass="4925">MIRVIIRKPLSATGVQSACGQGLFWFIQAIDLYGNEVKKESNIE</sequence>
<dbReference type="RefSeq" id="WP_404317284.1">
    <property type="nucleotide sequence ID" value="NZ_JAUIYO010000008.1"/>
</dbReference>
<protein>
    <submittedName>
        <fullName evidence="1">Uncharacterized protein</fullName>
    </submittedName>
</protein>
<evidence type="ECO:0000313" key="2">
    <source>
        <dbReference type="Proteomes" id="UP001619911"/>
    </source>
</evidence>